<reference evidence="5" key="2">
    <citation type="submission" date="2019-09" db="UniProtKB">
        <authorList>
            <consortium name="WormBaseParasite"/>
        </authorList>
    </citation>
    <scope>IDENTIFICATION</scope>
</reference>
<dbReference type="PROSITE" id="PS51390">
    <property type="entry name" value="WAP"/>
    <property type="match status" value="1"/>
</dbReference>
<dbReference type="AlphaFoldDB" id="A0A183GWD2"/>
<dbReference type="GO" id="GO:0030414">
    <property type="term" value="F:peptidase inhibitor activity"/>
    <property type="evidence" value="ECO:0007669"/>
    <property type="project" value="InterPro"/>
</dbReference>
<organism evidence="4 5">
    <name type="scientific">Heligmosomoides polygyrus</name>
    <name type="common">Parasitic roundworm</name>
    <dbReference type="NCBI Taxonomy" id="6339"/>
    <lineage>
        <taxon>Eukaryota</taxon>
        <taxon>Metazoa</taxon>
        <taxon>Ecdysozoa</taxon>
        <taxon>Nematoda</taxon>
        <taxon>Chromadorea</taxon>
        <taxon>Rhabditida</taxon>
        <taxon>Rhabditina</taxon>
        <taxon>Rhabditomorpha</taxon>
        <taxon>Strongyloidea</taxon>
        <taxon>Heligmosomidae</taxon>
        <taxon>Heligmosomoides</taxon>
    </lineage>
</organism>
<feature type="chain" id="PRO_5044552271" evidence="1">
    <location>
        <begin position="17"/>
        <end position="184"/>
    </location>
</feature>
<dbReference type="Pfam" id="PF00095">
    <property type="entry name" value="WAP"/>
    <property type="match status" value="1"/>
</dbReference>
<dbReference type="InterPro" id="IPR008197">
    <property type="entry name" value="WAP_dom"/>
</dbReference>
<reference evidence="3 4" key="1">
    <citation type="submission" date="2018-11" db="EMBL/GenBank/DDBJ databases">
        <authorList>
            <consortium name="Pathogen Informatics"/>
        </authorList>
    </citation>
    <scope>NUCLEOTIDE SEQUENCE [LARGE SCALE GENOMIC DNA]</scope>
</reference>
<dbReference type="OrthoDB" id="5847616at2759"/>
<dbReference type="PANTHER" id="PTHR36938:SF3">
    <property type="entry name" value="WAP DOMAIN-CONTAINING PROTEIN"/>
    <property type="match status" value="1"/>
</dbReference>
<gene>
    <name evidence="3" type="ORF">HPBE_LOCUS27001</name>
</gene>
<evidence type="ECO:0000313" key="3">
    <source>
        <dbReference type="EMBL" id="VDP60359.1"/>
    </source>
</evidence>
<feature type="domain" description="WAP" evidence="2">
    <location>
        <begin position="119"/>
        <end position="176"/>
    </location>
</feature>
<accession>A0A3P8IU66</accession>
<evidence type="ECO:0000313" key="4">
    <source>
        <dbReference type="Proteomes" id="UP000050761"/>
    </source>
</evidence>
<name>A0A183GWD2_HELPZ</name>
<dbReference type="EMBL" id="UZAH01041548">
    <property type="protein sequence ID" value="VDP60359.1"/>
    <property type="molecule type" value="Genomic_DNA"/>
</dbReference>
<feature type="signal peptide" evidence="1">
    <location>
        <begin position="1"/>
        <end position="16"/>
    </location>
</feature>
<dbReference type="Proteomes" id="UP000050761">
    <property type="component" value="Unassembled WGS sequence"/>
</dbReference>
<accession>A0A183GWD2</accession>
<keyword evidence="4" id="KW-1185">Reference proteome</keyword>
<proteinExistence type="predicted"/>
<evidence type="ECO:0000313" key="5">
    <source>
        <dbReference type="WBParaSite" id="HPBE_0002700201-mRNA-1"/>
    </source>
</evidence>
<keyword evidence="1" id="KW-0732">Signal</keyword>
<dbReference type="WBParaSite" id="HPBE_0002700201-mRNA-1">
    <property type="protein sequence ID" value="HPBE_0002700201-mRNA-1"/>
    <property type="gene ID" value="HPBE_0002700201"/>
</dbReference>
<evidence type="ECO:0000256" key="1">
    <source>
        <dbReference type="SAM" id="SignalP"/>
    </source>
</evidence>
<evidence type="ECO:0000259" key="2">
    <source>
        <dbReference type="PROSITE" id="PS51390"/>
    </source>
</evidence>
<sequence>MFCCALLLVLVPKVAAAQQLTLCEYLRKVGRSDPYCPDLRKTARVTTESSRLAKIISILEEREARGNAVEFSKSRWNLCKTKEYKDCREDKSSCASGYSCLSSEDDDRCCVTTTANVLLPSNPTSCPPPKDMGYTCTFGGRKSLTNWCRKDSDCAASAVHLCCDSGCGFNVCLPSTGHVIDNGA</sequence>
<dbReference type="GO" id="GO:0005576">
    <property type="term" value="C:extracellular region"/>
    <property type="evidence" value="ECO:0007669"/>
    <property type="project" value="InterPro"/>
</dbReference>
<protein>
    <submittedName>
        <fullName evidence="5">WAP domain-containing protein</fullName>
    </submittedName>
</protein>
<dbReference type="PANTHER" id="PTHR36938">
    <property type="entry name" value="PROTEIN CBG26935"/>
    <property type="match status" value="1"/>
</dbReference>